<dbReference type="EMBL" id="JAASTX010000004">
    <property type="protein sequence ID" value="MBC1490943.1"/>
    <property type="molecule type" value="Genomic_DNA"/>
</dbReference>
<gene>
    <name evidence="1" type="ORF">HCI99_03810</name>
    <name evidence="2" type="ORF">HCI99_04825</name>
</gene>
<dbReference type="Proteomes" id="UP000533953">
    <property type="component" value="Unassembled WGS sequence"/>
</dbReference>
<evidence type="ECO:0000313" key="3">
    <source>
        <dbReference type="Proteomes" id="UP000533953"/>
    </source>
</evidence>
<dbReference type="AlphaFoldDB" id="A0A7X0XBM7"/>
<proteinExistence type="predicted"/>
<dbReference type="EMBL" id="JAASTX010000004">
    <property type="protein sequence ID" value="MBC1491142.1"/>
    <property type="molecule type" value="Genomic_DNA"/>
</dbReference>
<accession>A0A7X0XBM7</accession>
<dbReference type="InterPro" id="IPR021845">
    <property type="entry name" value="DUF3440"/>
</dbReference>
<organism evidence="2 3">
    <name type="scientific">Listeria booriae</name>
    <dbReference type="NCBI Taxonomy" id="1552123"/>
    <lineage>
        <taxon>Bacteria</taxon>
        <taxon>Bacillati</taxon>
        <taxon>Bacillota</taxon>
        <taxon>Bacilli</taxon>
        <taxon>Bacillales</taxon>
        <taxon>Listeriaceae</taxon>
        <taxon>Listeria</taxon>
    </lineage>
</organism>
<dbReference type="RefSeq" id="WP_185417001.1">
    <property type="nucleotide sequence ID" value="NZ_JAARQU010000004.1"/>
</dbReference>
<dbReference type="Pfam" id="PF11922">
    <property type="entry name" value="DUF3440"/>
    <property type="match status" value="1"/>
</dbReference>
<sequence>MYPRFSNKKRSGKFIPSRANYLDKFQTSIKFWKERNGVLSEDTIKKLKSLCINF</sequence>
<reference evidence="2 3" key="1">
    <citation type="submission" date="2020-03" db="EMBL/GenBank/DDBJ databases">
        <title>Soil Listeria distribution.</title>
        <authorList>
            <person name="Liao J."/>
            <person name="Wiedmann M."/>
        </authorList>
    </citation>
    <scope>NUCLEOTIDE SEQUENCE [LARGE SCALE GENOMIC DNA]</scope>
    <source>
        <strain evidence="2 3">FSL L7-1547</strain>
    </source>
</reference>
<evidence type="ECO:0000313" key="2">
    <source>
        <dbReference type="EMBL" id="MBC1491142.1"/>
    </source>
</evidence>
<comment type="caution">
    <text evidence="2">The sequence shown here is derived from an EMBL/GenBank/DDBJ whole genome shotgun (WGS) entry which is preliminary data.</text>
</comment>
<protein>
    <submittedName>
        <fullName evidence="2">DUF3440 domain-containing protein</fullName>
    </submittedName>
</protein>
<evidence type="ECO:0000313" key="1">
    <source>
        <dbReference type="EMBL" id="MBC1490943.1"/>
    </source>
</evidence>
<name>A0A7X0XBM7_9LIST</name>